<dbReference type="InterPro" id="IPR000994">
    <property type="entry name" value="Pept_M24"/>
</dbReference>
<dbReference type="InterPro" id="IPR029149">
    <property type="entry name" value="Creatin/AminoP/Spt16_N"/>
</dbReference>
<dbReference type="CDD" id="cd01085">
    <property type="entry name" value="APP"/>
    <property type="match status" value="1"/>
</dbReference>
<dbReference type="MEROPS" id="M24.009"/>
<dbReference type="SUPFAM" id="SSF53092">
    <property type="entry name" value="Creatinase/prolidase N-terminal domain"/>
    <property type="match status" value="1"/>
</dbReference>
<dbReference type="InterPro" id="IPR001131">
    <property type="entry name" value="Peptidase_M24B_aminopep-P_CS"/>
</dbReference>
<dbReference type="InterPro" id="IPR033740">
    <property type="entry name" value="Pept_M24B"/>
</dbReference>
<feature type="domain" description="Creatinase N-terminal" evidence="6">
    <location>
        <begin position="4"/>
        <end position="129"/>
    </location>
</feature>
<feature type="domain" description="Peptidase M24" evidence="5">
    <location>
        <begin position="309"/>
        <end position="522"/>
    </location>
</feature>
<dbReference type="GO" id="GO:0070006">
    <property type="term" value="F:metalloaminopeptidase activity"/>
    <property type="evidence" value="ECO:0007669"/>
    <property type="project" value="InterPro"/>
</dbReference>
<dbReference type="Pfam" id="PF01321">
    <property type="entry name" value="Creatinase_N"/>
    <property type="match status" value="1"/>
</dbReference>
<accession>A7SF58</accession>
<reference evidence="7 8" key="1">
    <citation type="journal article" date="2007" name="Science">
        <title>Sea anemone genome reveals ancestral eumetazoan gene repertoire and genomic organization.</title>
        <authorList>
            <person name="Putnam N.H."/>
            <person name="Srivastava M."/>
            <person name="Hellsten U."/>
            <person name="Dirks B."/>
            <person name="Chapman J."/>
            <person name="Salamov A."/>
            <person name="Terry A."/>
            <person name="Shapiro H."/>
            <person name="Lindquist E."/>
            <person name="Kapitonov V.V."/>
            <person name="Jurka J."/>
            <person name="Genikhovich G."/>
            <person name="Grigoriev I.V."/>
            <person name="Lucas S.M."/>
            <person name="Steele R.E."/>
            <person name="Finnerty J.R."/>
            <person name="Technau U."/>
            <person name="Martindale M.Q."/>
            <person name="Rokhsar D.S."/>
        </authorList>
    </citation>
    <scope>NUCLEOTIDE SEQUENCE [LARGE SCALE GENOMIC DNA]</scope>
    <source>
        <strain evidence="8">CH2 X CH6</strain>
    </source>
</reference>
<organism evidence="7 8">
    <name type="scientific">Nematostella vectensis</name>
    <name type="common">Starlet sea anemone</name>
    <dbReference type="NCBI Taxonomy" id="45351"/>
    <lineage>
        <taxon>Eukaryota</taxon>
        <taxon>Metazoa</taxon>
        <taxon>Cnidaria</taxon>
        <taxon>Anthozoa</taxon>
        <taxon>Hexacorallia</taxon>
        <taxon>Actiniaria</taxon>
        <taxon>Edwardsiidae</taxon>
        <taxon>Nematostella</taxon>
    </lineage>
</organism>
<evidence type="ECO:0000313" key="7">
    <source>
        <dbReference type="EMBL" id="EDO37649.1"/>
    </source>
</evidence>
<keyword evidence="8" id="KW-1185">Reference proteome</keyword>
<gene>
    <name evidence="7" type="ORF">NEMVEDRAFT_v1g116167</name>
</gene>
<dbReference type="SUPFAM" id="SSF55920">
    <property type="entry name" value="Creatinase/aminopeptidase"/>
    <property type="match status" value="1"/>
</dbReference>
<keyword evidence="3" id="KW-0378">Hydrolase</keyword>
<proteinExistence type="inferred from homology"/>
<sequence length="541" mass="60305">TTERLINLRAQMKSRGLDAYIVPPTDAHQSEYISTHDMRRAFVSGFTGSAGTAVVTRTQAALWTDGRYYVQAAMELDDNWKLMRDYESGTPTITEWLAKVLQKGDKVGVDPYLFSTQDFEGDEKELNESKIQLEAVTPNLVDVIWADQPDKPNATLISLSVKYTGKTWQSKVTDMRVKMREANASALILYKLDEIAWLLNLRGSDVPFNPVFISYVIATASDVTLFIDKQKVTADVQAHLSVGSCTSMCVRLMPYERVVPEIKRIASQESSGKIWVSLSFAVRKGMTLLLKFSPVKLPKAIKNSVEIKGMRNAHLKDSVAISEFFHWMEHEVPKGRNDLTELLASAKLEEFKSKQAEYMGPSFFSIVGYGPNAAIIHYSPTKDSDRQITTDSTLLIDTGSQYKDGTCDTSRTAHFGTPTAEQKEAYTRVLKGHIQLSMMVWPNTTQGRFLDIIARKELWAGGLDYKHGTGHGIGMFLNVHEGNCAIGPRCPSREEHPIVPGMFTSDEPGYYKTGSFGIRIETVLQAVQKVKVSGAKIYGGR</sequence>
<dbReference type="PROSITE" id="PS00491">
    <property type="entry name" value="PROLINE_PEPTIDASE"/>
    <property type="match status" value="1"/>
</dbReference>
<dbReference type="EMBL" id="DS469642">
    <property type="protein sequence ID" value="EDO37649.1"/>
    <property type="molecule type" value="Genomic_DNA"/>
</dbReference>
<dbReference type="InterPro" id="IPR050422">
    <property type="entry name" value="X-Pro_aminopeptidase_P"/>
</dbReference>
<dbReference type="PANTHER" id="PTHR43763:SF6">
    <property type="entry name" value="XAA-PRO AMINOPEPTIDASE 1"/>
    <property type="match status" value="1"/>
</dbReference>
<dbReference type="PhylomeDB" id="A7SF58"/>
<feature type="non-terminal residue" evidence="7">
    <location>
        <position position="541"/>
    </location>
</feature>
<dbReference type="FunFam" id="3.90.230.10:FF:000004">
    <property type="entry name" value="xaa-Pro aminopeptidase 1 isoform X1"/>
    <property type="match status" value="1"/>
</dbReference>
<evidence type="ECO:0000256" key="2">
    <source>
        <dbReference type="ARBA" id="ARBA00022723"/>
    </source>
</evidence>
<dbReference type="AlphaFoldDB" id="A7SF58"/>
<dbReference type="Gene3D" id="3.90.230.10">
    <property type="entry name" value="Creatinase/methionine aminopeptidase superfamily"/>
    <property type="match status" value="1"/>
</dbReference>
<evidence type="ECO:0000256" key="1">
    <source>
        <dbReference type="ARBA" id="ARBA00008766"/>
    </source>
</evidence>
<dbReference type="Proteomes" id="UP000001593">
    <property type="component" value="Unassembled WGS sequence"/>
</dbReference>
<dbReference type="InParanoid" id="A7SF58"/>
<dbReference type="InterPro" id="IPR000587">
    <property type="entry name" value="Creatinase_N"/>
</dbReference>
<dbReference type="PANTHER" id="PTHR43763">
    <property type="entry name" value="XAA-PRO AMINOPEPTIDASE 1"/>
    <property type="match status" value="1"/>
</dbReference>
<protein>
    <submittedName>
        <fullName evidence="7">Uncharacterized protein</fullName>
    </submittedName>
</protein>
<dbReference type="HOGENOM" id="CLU_011781_2_2_1"/>
<keyword evidence="2 4" id="KW-0479">Metal-binding</keyword>
<evidence type="ECO:0000313" key="8">
    <source>
        <dbReference type="Proteomes" id="UP000001593"/>
    </source>
</evidence>
<evidence type="ECO:0000259" key="6">
    <source>
        <dbReference type="Pfam" id="PF01321"/>
    </source>
</evidence>
<name>A7SF58_NEMVE</name>
<dbReference type="GO" id="GO:0005737">
    <property type="term" value="C:cytoplasm"/>
    <property type="evidence" value="ECO:0007669"/>
    <property type="project" value="UniProtKB-ARBA"/>
</dbReference>
<dbReference type="eggNOG" id="KOG2413">
    <property type="taxonomic scope" value="Eukaryota"/>
</dbReference>
<evidence type="ECO:0000259" key="5">
    <source>
        <dbReference type="Pfam" id="PF00557"/>
    </source>
</evidence>
<dbReference type="Pfam" id="PF16189">
    <property type="entry name" value="Creatinase_N_2"/>
    <property type="match status" value="1"/>
</dbReference>
<dbReference type="GO" id="GO:0046872">
    <property type="term" value="F:metal ion binding"/>
    <property type="evidence" value="ECO:0007669"/>
    <property type="project" value="UniProtKB-KW"/>
</dbReference>
<comment type="similarity">
    <text evidence="1 4">Belongs to the peptidase M24B family.</text>
</comment>
<evidence type="ECO:0000256" key="3">
    <source>
        <dbReference type="ARBA" id="ARBA00022801"/>
    </source>
</evidence>
<dbReference type="FunFam" id="3.40.350.10:FF:000003">
    <property type="entry name" value="Xaa-pro aminopeptidase P"/>
    <property type="match status" value="1"/>
</dbReference>
<dbReference type="InterPro" id="IPR036005">
    <property type="entry name" value="Creatinase/aminopeptidase-like"/>
</dbReference>
<dbReference type="STRING" id="45351.A7SF58"/>
<dbReference type="OMA" id="LTHFRYT"/>
<dbReference type="Gene3D" id="3.40.350.10">
    <property type="entry name" value="Creatinase/prolidase N-terminal domain"/>
    <property type="match status" value="2"/>
</dbReference>
<dbReference type="Pfam" id="PF00557">
    <property type="entry name" value="Peptidase_M24"/>
    <property type="match status" value="1"/>
</dbReference>
<evidence type="ECO:0000256" key="4">
    <source>
        <dbReference type="RuleBase" id="RU000590"/>
    </source>
</evidence>